<gene>
    <name evidence="1" type="ORF">H9629_13720</name>
</gene>
<accession>A0ABR8W052</accession>
<evidence type="ECO:0000313" key="2">
    <source>
        <dbReference type="Proteomes" id="UP000621930"/>
    </source>
</evidence>
<name>A0ABR8W052_9GAMM</name>
<proteinExistence type="predicted"/>
<dbReference type="RefSeq" id="WP_191731295.1">
    <property type="nucleotide sequence ID" value="NZ_JACSPT010000023.1"/>
</dbReference>
<comment type="caution">
    <text evidence="1">The sequence shown here is derived from an EMBL/GenBank/DDBJ whole genome shotgun (WGS) entry which is preliminary data.</text>
</comment>
<dbReference type="InterPro" id="IPR029078">
    <property type="entry name" value="Imm44"/>
</dbReference>
<dbReference type="Pfam" id="PF15571">
    <property type="entry name" value="Imm44"/>
    <property type="match status" value="1"/>
</dbReference>
<protein>
    <submittedName>
        <fullName evidence="1">Uncharacterized protein</fullName>
    </submittedName>
</protein>
<evidence type="ECO:0000313" key="1">
    <source>
        <dbReference type="EMBL" id="MBD8010385.1"/>
    </source>
</evidence>
<reference evidence="1 2" key="1">
    <citation type="submission" date="2020-08" db="EMBL/GenBank/DDBJ databases">
        <title>A Genomic Blueprint of the Chicken Gut Microbiome.</title>
        <authorList>
            <person name="Gilroy R."/>
            <person name="Ravi A."/>
            <person name="Getino M."/>
            <person name="Pursley I."/>
            <person name="Horton D.L."/>
            <person name="Alikhan N.-F."/>
            <person name="Baker D."/>
            <person name="Gharbi K."/>
            <person name="Hall N."/>
            <person name="Watson M."/>
            <person name="Adriaenssens E.M."/>
            <person name="Foster-Nyarko E."/>
            <person name="Jarju S."/>
            <person name="Secka A."/>
            <person name="Antonio M."/>
            <person name="Oren A."/>
            <person name="Chaudhuri R."/>
            <person name="La Ragione R.M."/>
            <person name="Hildebrand F."/>
            <person name="Pallen M.J."/>
        </authorList>
    </citation>
    <scope>NUCLEOTIDE SEQUENCE [LARGE SCALE GENOMIC DNA]</scope>
    <source>
        <strain evidence="1 2">Sa1BUA6</strain>
    </source>
</reference>
<keyword evidence="2" id="KW-1185">Reference proteome</keyword>
<dbReference type="Proteomes" id="UP000621930">
    <property type="component" value="Unassembled WGS sequence"/>
</dbReference>
<dbReference type="EMBL" id="JACSPT010000023">
    <property type="protein sequence ID" value="MBD8010385.1"/>
    <property type="molecule type" value="Genomic_DNA"/>
</dbReference>
<sequence length="144" mass="16955">MEIWLSAELSSEVLSEEQTLQECKARNAVEDVLNAQLQNKSYDIPINKWKCISIIMGTDNFDERIYYSPKRKNMDFRLRIDPTSFKATDDLGRKKLIFRMLLRSLDLLKVKLEKVRPKLDSTVFDELEKLKIDVLNIAKEESWI</sequence>
<organism evidence="1 2">
    <name type="scientific">Acinetobacter pecorum</name>
    <dbReference type="NCBI Taxonomy" id="2762215"/>
    <lineage>
        <taxon>Bacteria</taxon>
        <taxon>Pseudomonadati</taxon>
        <taxon>Pseudomonadota</taxon>
        <taxon>Gammaproteobacteria</taxon>
        <taxon>Moraxellales</taxon>
        <taxon>Moraxellaceae</taxon>
        <taxon>Acinetobacter</taxon>
    </lineage>
</organism>